<protein>
    <submittedName>
        <fullName evidence="6">Rhamnosyltransferase</fullName>
    </submittedName>
</protein>
<dbReference type="PANTHER" id="PTHR43179:SF12">
    <property type="entry name" value="GALACTOFURANOSYLTRANSFERASE GLFT2"/>
    <property type="match status" value="1"/>
</dbReference>
<keyword evidence="3" id="KW-0328">Glycosyltransferase</keyword>
<organism evidence="6">
    <name type="scientific">Nocardia globerula</name>
    <dbReference type="NCBI Taxonomy" id="1818"/>
    <lineage>
        <taxon>Bacteria</taxon>
        <taxon>Bacillati</taxon>
        <taxon>Actinomycetota</taxon>
        <taxon>Actinomycetes</taxon>
        <taxon>Mycobacteriales</taxon>
        <taxon>Nocardiaceae</taxon>
        <taxon>Nocardia</taxon>
    </lineage>
</organism>
<dbReference type="Pfam" id="PF00535">
    <property type="entry name" value="Glycos_transf_2"/>
    <property type="match status" value="1"/>
</dbReference>
<dbReference type="EMBL" id="VNIQ01000006">
    <property type="protein sequence ID" value="TYQ02389.1"/>
    <property type="molecule type" value="Genomic_DNA"/>
</dbReference>
<dbReference type="InterPro" id="IPR029044">
    <property type="entry name" value="Nucleotide-diphossugar_trans"/>
</dbReference>
<dbReference type="SUPFAM" id="SSF53448">
    <property type="entry name" value="Nucleotide-diphospho-sugar transferases"/>
    <property type="match status" value="1"/>
</dbReference>
<evidence type="ECO:0000313" key="6">
    <source>
        <dbReference type="EMBL" id="TYQ02389.1"/>
    </source>
</evidence>
<dbReference type="AlphaFoldDB" id="A0A652YM32"/>
<comment type="caution">
    <text evidence="6">The sequence shown here is derived from an EMBL/GenBank/DDBJ whole genome shotgun (WGS) entry which is preliminary data.</text>
</comment>
<evidence type="ECO:0000256" key="3">
    <source>
        <dbReference type="ARBA" id="ARBA00022676"/>
    </source>
</evidence>
<dbReference type="Gene3D" id="3.90.550.10">
    <property type="entry name" value="Spore Coat Polysaccharide Biosynthesis Protein SpsA, Chain A"/>
    <property type="match status" value="1"/>
</dbReference>
<evidence type="ECO:0000259" key="5">
    <source>
        <dbReference type="Pfam" id="PF00535"/>
    </source>
</evidence>
<evidence type="ECO:0000256" key="1">
    <source>
        <dbReference type="ARBA" id="ARBA00004776"/>
    </source>
</evidence>
<name>A0A652YM32_NOCGL</name>
<proteinExistence type="inferred from homology"/>
<sequence length="310" mass="34077">MTTAAVVSSFNPAEGLLDTCRAVREQVDVVVVVDDGSTKDVSGVLGQCRAAGYEVIELGTNRGIAHALNRGIERALAGGADHVLTLDQDTVLSDGYLRRMSEHLELARSLGLDRTILATSTINGEVAPFWHAEGGLTLAFEPIQSGMLLPREVLEHVGLFEEELFIDCVETEFYLRARAKGVHSLITPGTDIEHGFGSPTTWVPPRPLRLVLGSGRGGFTFTEDAPFRHYYIARNRAIMYARYWRTEPLWCMVSVAKDVLSRGRAMLFGTERMARTYLTVRGFWGAARGERGKVPGAVLRRAAVLSRSRS</sequence>
<dbReference type="PANTHER" id="PTHR43179">
    <property type="entry name" value="RHAMNOSYLTRANSFERASE WBBL"/>
    <property type="match status" value="1"/>
</dbReference>
<accession>A0A652YM32</accession>
<reference evidence="6" key="1">
    <citation type="submission" date="2019-07" db="EMBL/GenBank/DDBJ databases">
        <title>Genomic Encyclopedia of Type Strains, Phase IV (KMG-IV): sequencing the most valuable type-strain genomes for metagenomic binning, comparative biology and taxonomic classification.</title>
        <authorList>
            <person name="Goeker M."/>
        </authorList>
    </citation>
    <scope>NUCLEOTIDE SEQUENCE</scope>
    <source>
        <strain evidence="6">DSM 44596</strain>
    </source>
</reference>
<evidence type="ECO:0000256" key="4">
    <source>
        <dbReference type="ARBA" id="ARBA00022679"/>
    </source>
</evidence>
<keyword evidence="4 6" id="KW-0808">Transferase</keyword>
<evidence type="ECO:0000256" key="2">
    <source>
        <dbReference type="ARBA" id="ARBA00006739"/>
    </source>
</evidence>
<dbReference type="InterPro" id="IPR001173">
    <property type="entry name" value="Glyco_trans_2-like"/>
</dbReference>
<dbReference type="GO" id="GO:0016757">
    <property type="term" value="F:glycosyltransferase activity"/>
    <property type="evidence" value="ECO:0007669"/>
    <property type="project" value="UniProtKB-KW"/>
</dbReference>
<feature type="domain" description="Glycosyltransferase 2-like" evidence="5">
    <location>
        <begin position="6"/>
        <end position="105"/>
    </location>
</feature>
<comment type="similarity">
    <text evidence="2">Belongs to the glycosyltransferase 2 family.</text>
</comment>
<comment type="pathway">
    <text evidence="1">Cell wall biogenesis; cell wall polysaccharide biosynthesis.</text>
</comment>
<gene>
    <name evidence="6" type="ORF">FNL38_106209</name>
</gene>